<dbReference type="PANTHER" id="PTHR43133">
    <property type="entry name" value="RNA POLYMERASE ECF-TYPE SIGMA FACTO"/>
    <property type="match status" value="1"/>
</dbReference>
<dbReference type="SUPFAM" id="SSF88946">
    <property type="entry name" value="Sigma2 domain of RNA polymerase sigma factors"/>
    <property type="match status" value="1"/>
</dbReference>
<dbReference type="InterPro" id="IPR013249">
    <property type="entry name" value="RNA_pol_sigma70_r4_t2"/>
</dbReference>
<dbReference type="Proteomes" id="UP000266693">
    <property type="component" value="Unassembled WGS sequence"/>
</dbReference>
<evidence type="ECO:0000256" key="4">
    <source>
        <dbReference type="ARBA" id="ARBA00023163"/>
    </source>
</evidence>
<dbReference type="PANTHER" id="PTHR43133:SF63">
    <property type="entry name" value="RNA POLYMERASE SIGMA FACTOR FECI-RELATED"/>
    <property type="match status" value="1"/>
</dbReference>
<dbReference type="GO" id="GO:0016987">
    <property type="term" value="F:sigma factor activity"/>
    <property type="evidence" value="ECO:0007669"/>
    <property type="project" value="UniProtKB-KW"/>
</dbReference>
<name>A0A396RPC7_9SPHN</name>
<dbReference type="InterPro" id="IPR036388">
    <property type="entry name" value="WH-like_DNA-bd_sf"/>
</dbReference>
<keyword evidence="4" id="KW-0804">Transcription</keyword>
<dbReference type="GO" id="GO:0006352">
    <property type="term" value="P:DNA-templated transcription initiation"/>
    <property type="evidence" value="ECO:0007669"/>
    <property type="project" value="InterPro"/>
</dbReference>
<comment type="caution">
    <text evidence="7">The sequence shown here is derived from an EMBL/GenBank/DDBJ whole genome shotgun (WGS) entry which is preliminary data.</text>
</comment>
<dbReference type="SUPFAM" id="SSF88659">
    <property type="entry name" value="Sigma3 and sigma4 domains of RNA polymerase sigma factors"/>
    <property type="match status" value="1"/>
</dbReference>
<reference evidence="7 8" key="1">
    <citation type="submission" date="2018-08" db="EMBL/GenBank/DDBJ databases">
        <title>The multiple taxonomic identification of Sphingomonas gilva.</title>
        <authorList>
            <person name="Zhu D."/>
            <person name="Zheng S."/>
        </authorList>
    </citation>
    <scope>NUCLEOTIDE SEQUENCE [LARGE SCALE GENOMIC DNA]</scope>
    <source>
        <strain evidence="7 8">ZDH117</strain>
    </source>
</reference>
<dbReference type="Gene3D" id="1.10.10.10">
    <property type="entry name" value="Winged helix-like DNA-binding domain superfamily/Winged helix DNA-binding domain"/>
    <property type="match status" value="1"/>
</dbReference>
<protein>
    <submittedName>
        <fullName evidence="7">Sigma-70 family RNA polymerase sigma factor</fullName>
    </submittedName>
</protein>
<gene>
    <name evidence="7" type="ORF">D1610_08080</name>
</gene>
<evidence type="ECO:0000313" key="7">
    <source>
        <dbReference type="EMBL" id="RHW18404.1"/>
    </source>
</evidence>
<dbReference type="AlphaFoldDB" id="A0A396RPC7"/>
<keyword evidence="3" id="KW-0731">Sigma factor</keyword>
<comment type="similarity">
    <text evidence="1">Belongs to the sigma-70 factor family. ECF subfamily.</text>
</comment>
<evidence type="ECO:0000259" key="6">
    <source>
        <dbReference type="Pfam" id="PF08281"/>
    </source>
</evidence>
<organism evidence="7 8">
    <name type="scientific">Sphingomonas gilva</name>
    <dbReference type="NCBI Taxonomy" id="2305907"/>
    <lineage>
        <taxon>Bacteria</taxon>
        <taxon>Pseudomonadati</taxon>
        <taxon>Pseudomonadota</taxon>
        <taxon>Alphaproteobacteria</taxon>
        <taxon>Sphingomonadales</taxon>
        <taxon>Sphingomonadaceae</taxon>
        <taxon>Sphingomonas</taxon>
    </lineage>
</organism>
<evidence type="ECO:0000313" key="8">
    <source>
        <dbReference type="Proteomes" id="UP000266693"/>
    </source>
</evidence>
<sequence length="172" mass="19665">MGDALRGKRGRSTEQLSYRWRPALMAFFLRRVDSRAEAEDLTQEVLLRMLDCDLPAGEPDSYIFRIAQNLLIDRARKTMVRDRYRQRVAHEPERMLDPLDPHRIAASREQLAAFAAALAELPERTRTMFILFRLENLSQETIGAAYGISASAVKQQIGKAMATLSGKMRDLR</sequence>
<dbReference type="InterPro" id="IPR013325">
    <property type="entry name" value="RNA_pol_sigma_r2"/>
</dbReference>
<dbReference type="GO" id="GO:0003677">
    <property type="term" value="F:DNA binding"/>
    <property type="evidence" value="ECO:0007669"/>
    <property type="project" value="InterPro"/>
</dbReference>
<dbReference type="NCBIfam" id="TIGR02937">
    <property type="entry name" value="sigma70-ECF"/>
    <property type="match status" value="1"/>
</dbReference>
<dbReference type="InterPro" id="IPR039425">
    <property type="entry name" value="RNA_pol_sigma-70-like"/>
</dbReference>
<evidence type="ECO:0000256" key="2">
    <source>
        <dbReference type="ARBA" id="ARBA00023015"/>
    </source>
</evidence>
<feature type="domain" description="RNA polymerase sigma factor 70 region 4 type 2" evidence="6">
    <location>
        <begin position="113"/>
        <end position="164"/>
    </location>
</feature>
<dbReference type="InterPro" id="IPR014284">
    <property type="entry name" value="RNA_pol_sigma-70_dom"/>
</dbReference>
<dbReference type="Pfam" id="PF08281">
    <property type="entry name" value="Sigma70_r4_2"/>
    <property type="match status" value="1"/>
</dbReference>
<dbReference type="Pfam" id="PF04542">
    <property type="entry name" value="Sigma70_r2"/>
    <property type="match status" value="1"/>
</dbReference>
<evidence type="ECO:0000256" key="1">
    <source>
        <dbReference type="ARBA" id="ARBA00010641"/>
    </source>
</evidence>
<dbReference type="OrthoDB" id="7628065at2"/>
<keyword evidence="2" id="KW-0805">Transcription regulation</keyword>
<keyword evidence="8" id="KW-1185">Reference proteome</keyword>
<evidence type="ECO:0000259" key="5">
    <source>
        <dbReference type="Pfam" id="PF04542"/>
    </source>
</evidence>
<dbReference type="EMBL" id="QWLV01000002">
    <property type="protein sequence ID" value="RHW18404.1"/>
    <property type="molecule type" value="Genomic_DNA"/>
</dbReference>
<evidence type="ECO:0000256" key="3">
    <source>
        <dbReference type="ARBA" id="ARBA00023082"/>
    </source>
</evidence>
<dbReference type="InterPro" id="IPR007627">
    <property type="entry name" value="RNA_pol_sigma70_r2"/>
</dbReference>
<accession>A0A396RPC7</accession>
<dbReference type="InterPro" id="IPR013324">
    <property type="entry name" value="RNA_pol_sigma_r3/r4-like"/>
</dbReference>
<feature type="domain" description="RNA polymerase sigma-70 region 2" evidence="5">
    <location>
        <begin position="19"/>
        <end position="78"/>
    </location>
</feature>
<dbReference type="Gene3D" id="1.10.1740.10">
    <property type="match status" value="1"/>
</dbReference>
<proteinExistence type="inferred from homology"/>